<dbReference type="OrthoDB" id="692283at2759"/>
<feature type="compositionally biased region" description="Gly residues" evidence="1">
    <location>
        <begin position="1"/>
        <end position="10"/>
    </location>
</feature>
<accession>A0A8T0V642</accession>
<sequence length="473" mass="51054">MEGGGSGGVLGAAREPREEEKGAAAAAERKGGPVAGMKFHVSARAPHGVAALLLIGGTAVVGAAVLAWRRSRRGNKAAERQRDRQPASRAEVSDGGVVEDGKVQGGALVQKLDQSNENLSAEKKEIGSGILDGKATEESHQIHKDNEIVAGQLVSEPEETIDQNSGKNPVEVNMDDTPCRCPLFISSELEFQDKEQAEKIDQNSSTNHVEITTDDMCQEKEHVEKIDHVEGIDQNSSRDPVEIVMQEVITFCLIPGNVEKVDEDSSKNNIEKEIAQKDDKDVKASDQSKLSISGPGIIFSKNNDESDGVQEAVQEAESMENTPTAQLMMQQDQLLDDMVTDTVTETEEAIEGEGTITDRTELEQDEKKALAGLTELVSSPAVSSLVKPAEKKGPEFPGFNERGMKIVQDYTNGELRKHDMISKGEVQGGAIATMDRRSPALAILALIFAMTIGITIIVCIYAPTRAKKLQMDL</sequence>
<organism evidence="3 4">
    <name type="scientific">Panicum virgatum</name>
    <name type="common">Blackwell switchgrass</name>
    <dbReference type="NCBI Taxonomy" id="38727"/>
    <lineage>
        <taxon>Eukaryota</taxon>
        <taxon>Viridiplantae</taxon>
        <taxon>Streptophyta</taxon>
        <taxon>Embryophyta</taxon>
        <taxon>Tracheophyta</taxon>
        <taxon>Spermatophyta</taxon>
        <taxon>Magnoliopsida</taxon>
        <taxon>Liliopsida</taxon>
        <taxon>Poales</taxon>
        <taxon>Poaceae</taxon>
        <taxon>PACMAD clade</taxon>
        <taxon>Panicoideae</taxon>
        <taxon>Panicodae</taxon>
        <taxon>Paniceae</taxon>
        <taxon>Panicinae</taxon>
        <taxon>Panicum</taxon>
        <taxon>Panicum sect. Hiantes</taxon>
    </lineage>
</organism>
<feature type="compositionally biased region" description="Basic and acidic residues" evidence="1">
    <location>
        <begin position="14"/>
        <end position="30"/>
    </location>
</feature>
<feature type="compositionally biased region" description="Basic and acidic residues" evidence="1">
    <location>
        <begin position="76"/>
        <end position="86"/>
    </location>
</feature>
<keyword evidence="2" id="KW-0472">Membrane</keyword>
<dbReference type="PANTHER" id="PTHR15251">
    <property type="entry name" value="TESTIS-SPECIFIC BASIC PROTEIN Y 1-RELATED"/>
    <property type="match status" value="1"/>
</dbReference>
<comment type="caution">
    <text evidence="3">The sequence shown here is derived from an EMBL/GenBank/DDBJ whole genome shotgun (WGS) entry which is preliminary data.</text>
</comment>
<keyword evidence="2" id="KW-1133">Transmembrane helix</keyword>
<reference evidence="3" key="1">
    <citation type="submission" date="2020-05" db="EMBL/GenBank/DDBJ databases">
        <title>WGS assembly of Panicum virgatum.</title>
        <authorList>
            <person name="Lovell J.T."/>
            <person name="Jenkins J."/>
            <person name="Shu S."/>
            <person name="Juenger T.E."/>
            <person name="Schmutz J."/>
        </authorList>
    </citation>
    <scope>NUCLEOTIDE SEQUENCE</scope>
    <source>
        <strain evidence="3">AP13</strain>
    </source>
</reference>
<evidence type="ECO:0000256" key="2">
    <source>
        <dbReference type="SAM" id="Phobius"/>
    </source>
</evidence>
<feature type="region of interest" description="Disordered" evidence="1">
    <location>
        <begin position="1"/>
        <end position="30"/>
    </location>
</feature>
<dbReference type="PANTHER" id="PTHR15251:SF2">
    <property type="entry name" value="TESTIS-SPECIFIC BASIC PROTEIN Y 1-RELATED"/>
    <property type="match status" value="1"/>
</dbReference>
<feature type="transmembrane region" description="Helical" evidence="2">
    <location>
        <begin position="441"/>
        <end position="463"/>
    </location>
</feature>
<feature type="transmembrane region" description="Helical" evidence="2">
    <location>
        <begin position="47"/>
        <end position="68"/>
    </location>
</feature>
<proteinExistence type="predicted"/>
<evidence type="ECO:0000313" key="4">
    <source>
        <dbReference type="Proteomes" id="UP000823388"/>
    </source>
</evidence>
<evidence type="ECO:0000256" key="1">
    <source>
        <dbReference type="SAM" id="MobiDB-lite"/>
    </source>
</evidence>
<dbReference type="Proteomes" id="UP000823388">
    <property type="component" value="Chromosome 3K"/>
</dbReference>
<evidence type="ECO:0000313" key="3">
    <source>
        <dbReference type="EMBL" id="KAG2629847.1"/>
    </source>
</evidence>
<keyword evidence="2" id="KW-0812">Transmembrane</keyword>
<keyword evidence="4" id="KW-1185">Reference proteome</keyword>
<feature type="region of interest" description="Disordered" evidence="1">
    <location>
        <begin position="72"/>
        <end position="99"/>
    </location>
</feature>
<protein>
    <submittedName>
        <fullName evidence="3">Uncharacterized protein</fullName>
    </submittedName>
</protein>
<dbReference type="EMBL" id="CM029041">
    <property type="protein sequence ID" value="KAG2629847.1"/>
    <property type="molecule type" value="Genomic_DNA"/>
</dbReference>
<name>A0A8T0V642_PANVG</name>
<dbReference type="AlphaFoldDB" id="A0A8T0V642"/>
<gene>
    <name evidence="3" type="ORF">PVAP13_3KG507200</name>
</gene>